<feature type="transmembrane region" description="Helical" evidence="10">
    <location>
        <begin position="221"/>
        <end position="241"/>
    </location>
</feature>
<proteinExistence type="inferred from homology"/>
<dbReference type="Proteomes" id="UP001208570">
    <property type="component" value="Unassembled WGS sequence"/>
</dbReference>
<dbReference type="SUPFAM" id="SSF81321">
    <property type="entry name" value="Family A G protein-coupled receptor-like"/>
    <property type="match status" value="2"/>
</dbReference>
<feature type="transmembrane region" description="Helical" evidence="10">
    <location>
        <begin position="262"/>
        <end position="285"/>
    </location>
</feature>
<comment type="caution">
    <text evidence="12">The sequence shown here is derived from an EMBL/GenBank/DDBJ whole genome shotgun (WGS) entry which is preliminary data.</text>
</comment>
<evidence type="ECO:0000256" key="8">
    <source>
        <dbReference type="RuleBase" id="RU000688"/>
    </source>
</evidence>
<sequence length="565" mass="63591">MVHVISRGAWNQLRVFPIAVIKVRNGHHSVRRARLKRRRRQEVPHQSERYRADFVPYSERYSLVIRFIRLVSPPTQRTGCYLNEAVSNEISSAQTHQAQLVMHRMRCTLATMDKANSSLAFASSADGSNVTSDLIEHANAASRLELYIVMGILSFLSVMGTAGNALVLYVFSQKKDKLVSTLFIIVLAFVDFITCLIVIPYTIYMEYVEFYIDYDALCKSYQFLITSNIPFSAMIMVAIAVDRYFCICHPFLRALNLFRAKIMIGGLALLAAVIGICVALMYGVYQHVPVAVAAAGNGTERTANGRGGYPDDIDLRDLITSSSPDAAVGVDGRTIPYQSDDGPTAVNGSTETPPVYYKCIVQFTGSCEPNELIINSTFRWYYQKFYTALYLVCLIIVVVLYTLIYRSVLARRTKRQKQKSKSLPLIQMSNERTLDTTTEETMLTAVSETANGGSKPSSVGVKNGATSKAAVKSRDRDAKEKEKQRRKSMKKDRNRMANLKTAAMLFVVTVVFIVTFCPAFLMANMIIPYNMIVFYMYFANNVANPVIYSFMNKNFRDDLKRLFKC</sequence>
<feature type="transmembrane region" description="Helical" evidence="10">
    <location>
        <begin position="146"/>
        <end position="171"/>
    </location>
</feature>
<keyword evidence="3 10" id="KW-1133">Transmembrane helix</keyword>
<dbReference type="EMBL" id="JAODUP010000185">
    <property type="protein sequence ID" value="KAK2157744.1"/>
    <property type="molecule type" value="Genomic_DNA"/>
</dbReference>
<evidence type="ECO:0000256" key="3">
    <source>
        <dbReference type="ARBA" id="ARBA00022989"/>
    </source>
</evidence>
<gene>
    <name evidence="12" type="ORF">LSH36_185g04007</name>
</gene>
<feature type="transmembrane region" description="Helical" evidence="10">
    <location>
        <begin position="178"/>
        <end position="201"/>
    </location>
</feature>
<feature type="compositionally biased region" description="Basic residues" evidence="9">
    <location>
        <begin position="484"/>
        <end position="493"/>
    </location>
</feature>
<dbReference type="CDD" id="cd00637">
    <property type="entry name" value="7tm_classA_rhodopsin-like"/>
    <property type="match status" value="1"/>
</dbReference>
<organism evidence="12 13">
    <name type="scientific">Paralvinella palmiformis</name>
    <dbReference type="NCBI Taxonomy" id="53620"/>
    <lineage>
        <taxon>Eukaryota</taxon>
        <taxon>Metazoa</taxon>
        <taxon>Spiralia</taxon>
        <taxon>Lophotrochozoa</taxon>
        <taxon>Annelida</taxon>
        <taxon>Polychaeta</taxon>
        <taxon>Sedentaria</taxon>
        <taxon>Canalipalpata</taxon>
        <taxon>Terebellida</taxon>
        <taxon>Terebelliformia</taxon>
        <taxon>Alvinellidae</taxon>
        <taxon>Paralvinella</taxon>
    </lineage>
</organism>
<dbReference type="GO" id="GO:0005886">
    <property type="term" value="C:plasma membrane"/>
    <property type="evidence" value="ECO:0007669"/>
    <property type="project" value="TreeGrafter"/>
</dbReference>
<dbReference type="GO" id="GO:0004930">
    <property type="term" value="F:G protein-coupled receptor activity"/>
    <property type="evidence" value="ECO:0007669"/>
    <property type="project" value="UniProtKB-KW"/>
</dbReference>
<evidence type="ECO:0000256" key="2">
    <source>
        <dbReference type="ARBA" id="ARBA00022692"/>
    </source>
</evidence>
<keyword evidence="5 10" id="KW-0472">Membrane</keyword>
<keyword evidence="2 8" id="KW-0812">Transmembrane</keyword>
<dbReference type="InterPro" id="IPR000276">
    <property type="entry name" value="GPCR_Rhodpsn"/>
</dbReference>
<dbReference type="SMART" id="SM01381">
    <property type="entry name" value="7TM_GPCR_Srsx"/>
    <property type="match status" value="1"/>
</dbReference>
<evidence type="ECO:0000256" key="1">
    <source>
        <dbReference type="ARBA" id="ARBA00004141"/>
    </source>
</evidence>
<evidence type="ECO:0000256" key="4">
    <source>
        <dbReference type="ARBA" id="ARBA00023040"/>
    </source>
</evidence>
<protein>
    <recommendedName>
        <fullName evidence="11">G-protein coupled receptors family 1 profile domain-containing protein</fullName>
    </recommendedName>
</protein>
<evidence type="ECO:0000259" key="11">
    <source>
        <dbReference type="PROSITE" id="PS50262"/>
    </source>
</evidence>
<keyword evidence="6 8" id="KW-0675">Receptor</keyword>
<dbReference type="Gene3D" id="1.20.1070.10">
    <property type="entry name" value="Rhodopsin 7-helix transmembrane proteins"/>
    <property type="match status" value="2"/>
</dbReference>
<feature type="compositionally biased region" description="Polar residues" evidence="9">
    <location>
        <begin position="446"/>
        <end position="457"/>
    </location>
</feature>
<keyword evidence="13" id="KW-1185">Reference proteome</keyword>
<feature type="compositionally biased region" description="Basic and acidic residues" evidence="9">
    <location>
        <begin position="472"/>
        <end position="483"/>
    </location>
</feature>
<accession>A0AAD9JQV1</accession>
<evidence type="ECO:0000256" key="9">
    <source>
        <dbReference type="SAM" id="MobiDB-lite"/>
    </source>
</evidence>
<dbReference type="PROSITE" id="PS50262">
    <property type="entry name" value="G_PROTEIN_RECEP_F1_2"/>
    <property type="match status" value="1"/>
</dbReference>
<reference evidence="12" key="1">
    <citation type="journal article" date="2023" name="Mol. Biol. Evol.">
        <title>Third-Generation Sequencing Reveals the Adaptive Role of the Epigenome in Three Deep-Sea Polychaetes.</title>
        <authorList>
            <person name="Perez M."/>
            <person name="Aroh O."/>
            <person name="Sun Y."/>
            <person name="Lan Y."/>
            <person name="Juniper S.K."/>
            <person name="Young C.R."/>
            <person name="Angers B."/>
            <person name="Qian P.Y."/>
        </authorList>
    </citation>
    <scope>NUCLEOTIDE SEQUENCE</scope>
    <source>
        <strain evidence="12">P08H-3</strain>
    </source>
</reference>
<dbReference type="AlphaFoldDB" id="A0AAD9JQV1"/>
<dbReference type="PANTHER" id="PTHR45695">
    <property type="entry name" value="LEUCOKININ RECEPTOR-RELATED"/>
    <property type="match status" value="1"/>
</dbReference>
<name>A0AAD9JQV1_9ANNE</name>
<keyword evidence="7 8" id="KW-0807">Transducer</keyword>
<feature type="transmembrane region" description="Helical" evidence="10">
    <location>
        <begin position="527"/>
        <end position="551"/>
    </location>
</feature>
<feature type="transmembrane region" description="Helical" evidence="10">
    <location>
        <begin position="388"/>
        <end position="409"/>
    </location>
</feature>
<evidence type="ECO:0000256" key="7">
    <source>
        <dbReference type="ARBA" id="ARBA00023224"/>
    </source>
</evidence>
<evidence type="ECO:0000256" key="10">
    <source>
        <dbReference type="SAM" id="Phobius"/>
    </source>
</evidence>
<dbReference type="PANTHER" id="PTHR45695:SF22">
    <property type="entry name" value="G-PROTEIN COUPLED RECEPTORS FAMILY 1 PROFILE DOMAIN-CONTAINING PROTEIN"/>
    <property type="match status" value="1"/>
</dbReference>
<evidence type="ECO:0000256" key="6">
    <source>
        <dbReference type="ARBA" id="ARBA00023170"/>
    </source>
</evidence>
<keyword evidence="4 8" id="KW-0297">G-protein coupled receptor</keyword>
<dbReference type="InterPro" id="IPR017452">
    <property type="entry name" value="GPCR_Rhodpsn_7TM"/>
</dbReference>
<feature type="domain" description="G-protein coupled receptors family 1 profile" evidence="11">
    <location>
        <begin position="163"/>
        <end position="548"/>
    </location>
</feature>
<evidence type="ECO:0000313" key="12">
    <source>
        <dbReference type="EMBL" id="KAK2157744.1"/>
    </source>
</evidence>
<dbReference type="PRINTS" id="PR00237">
    <property type="entry name" value="GPCRRHODOPSN"/>
</dbReference>
<feature type="transmembrane region" description="Helical" evidence="10">
    <location>
        <begin position="497"/>
        <end position="521"/>
    </location>
</feature>
<dbReference type="Pfam" id="PF00001">
    <property type="entry name" value="7tm_1"/>
    <property type="match status" value="2"/>
</dbReference>
<comment type="subcellular location">
    <subcellularLocation>
        <location evidence="1">Membrane</location>
        <topology evidence="1">Multi-pass membrane protein</topology>
    </subcellularLocation>
</comment>
<evidence type="ECO:0000313" key="13">
    <source>
        <dbReference type="Proteomes" id="UP001208570"/>
    </source>
</evidence>
<dbReference type="PROSITE" id="PS00237">
    <property type="entry name" value="G_PROTEIN_RECEP_F1_1"/>
    <property type="match status" value="1"/>
</dbReference>
<comment type="similarity">
    <text evidence="8">Belongs to the G-protein coupled receptor 1 family.</text>
</comment>
<evidence type="ECO:0000256" key="5">
    <source>
        <dbReference type="ARBA" id="ARBA00023136"/>
    </source>
</evidence>
<feature type="region of interest" description="Disordered" evidence="9">
    <location>
        <begin position="446"/>
        <end position="493"/>
    </location>
</feature>